<dbReference type="AlphaFoldDB" id="A0A2N1J651"/>
<dbReference type="RefSeq" id="WP_101183302.1">
    <property type="nucleotide sequence ID" value="NZ_CP031218.1"/>
</dbReference>
<evidence type="ECO:0000313" key="2">
    <source>
        <dbReference type="Proteomes" id="UP000233248"/>
    </source>
</evidence>
<accession>A0A2N1J651</accession>
<dbReference type="InterPro" id="IPR015943">
    <property type="entry name" value="WD40/YVTN_repeat-like_dom_sf"/>
</dbReference>
<gene>
    <name evidence="1" type="ORF">CP960_00895</name>
</gene>
<dbReference type="SUPFAM" id="SSF50998">
    <property type="entry name" value="Quinoprotein alcohol dehydrogenase-like"/>
    <property type="match status" value="1"/>
</dbReference>
<name>A0A2N1J651_9BACT</name>
<dbReference type="PANTHER" id="PTHR44163:SF1">
    <property type="entry name" value="U3 SMALL NUCLEOLAR RNA-ASSOCIATED PROTEIN 4 HOMOLOG"/>
    <property type="match status" value="1"/>
</dbReference>
<protein>
    <recommendedName>
        <fullName evidence="3">Nitrate reductase</fullName>
    </recommendedName>
</protein>
<dbReference type="InterPro" id="IPR011047">
    <property type="entry name" value="Quinoprotein_ADH-like_sf"/>
</dbReference>
<dbReference type="SMART" id="SM00320">
    <property type="entry name" value="WD40"/>
    <property type="match status" value="4"/>
</dbReference>
<dbReference type="Gene3D" id="2.130.10.10">
    <property type="entry name" value="YVTN repeat-like/Quinoprotein amine dehydrogenase"/>
    <property type="match status" value="2"/>
</dbReference>
<evidence type="ECO:0000313" key="1">
    <source>
        <dbReference type="EMBL" id="PKI82048.1"/>
    </source>
</evidence>
<reference evidence="1 2" key="1">
    <citation type="submission" date="2017-09" db="EMBL/GenBank/DDBJ databases">
        <title>Genomics of the genus Arcobacter.</title>
        <authorList>
            <person name="Perez-Cataluna A."/>
            <person name="Figueras M.J."/>
            <person name="Salas-Masso N."/>
        </authorList>
    </citation>
    <scope>NUCLEOTIDE SEQUENCE [LARGE SCALE GENOMIC DNA]</scope>
    <source>
        <strain evidence="1 2">DSM 18005</strain>
    </source>
</reference>
<sequence>MRIIKVVFIILLSTLYLNASIKTLKPIDSLKANGGVTDMVINNQKLYVATTNSSIDIFDINTKKRLKQISIPKIKDFMGDTINAKVYSVDVFKDKILILSQGNKGGRNIFIYENEKLHTIISDEKRLFIAKAKFLSKNRILYTLLSNQLFLYDLKNKKIIYERQASQSRFSDFSLNDDKSKIIIADESGVLHEYKTSNGKFVKDYKYQNLDNVYQVDWKKNKIITAGQDRRSVVYNAINKNAYYKEVAFLIYSCALSPSSSLGAFASDELNNVTIFNTLTKTELYKLVGNKMIITNIVFLNEKEVFVSSDDKNINYYKLKN</sequence>
<dbReference type="Proteomes" id="UP000233248">
    <property type="component" value="Unassembled WGS sequence"/>
</dbReference>
<organism evidence="1 2">
    <name type="scientific">Malaciobacter halophilus</name>
    <dbReference type="NCBI Taxonomy" id="197482"/>
    <lineage>
        <taxon>Bacteria</taxon>
        <taxon>Pseudomonadati</taxon>
        <taxon>Campylobacterota</taxon>
        <taxon>Epsilonproteobacteria</taxon>
        <taxon>Campylobacterales</taxon>
        <taxon>Arcobacteraceae</taxon>
        <taxon>Malaciobacter</taxon>
    </lineage>
</organism>
<keyword evidence="2" id="KW-1185">Reference proteome</keyword>
<evidence type="ECO:0008006" key="3">
    <source>
        <dbReference type="Google" id="ProtNLM"/>
    </source>
</evidence>
<dbReference type="KEGG" id="ahs:AHALO_0418"/>
<dbReference type="GO" id="GO:0003723">
    <property type="term" value="F:RNA binding"/>
    <property type="evidence" value="ECO:0007669"/>
    <property type="project" value="TreeGrafter"/>
</dbReference>
<dbReference type="OrthoDB" id="11703at2"/>
<proteinExistence type="predicted"/>
<dbReference type="EMBL" id="NXIF01000005">
    <property type="protein sequence ID" value="PKI82048.1"/>
    <property type="molecule type" value="Genomic_DNA"/>
</dbReference>
<dbReference type="GO" id="GO:0000462">
    <property type="term" value="P:maturation of SSU-rRNA from tricistronic rRNA transcript (SSU-rRNA, 5.8S rRNA, LSU-rRNA)"/>
    <property type="evidence" value="ECO:0007669"/>
    <property type="project" value="InterPro"/>
</dbReference>
<dbReference type="InterPro" id="IPR001680">
    <property type="entry name" value="WD40_rpt"/>
</dbReference>
<comment type="caution">
    <text evidence="1">The sequence shown here is derived from an EMBL/GenBank/DDBJ whole genome shotgun (WGS) entry which is preliminary data.</text>
</comment>
<dbReference type="PANTHER" id="PTHR44163">
    <property type="entry name" value="U3 SMALL NUCLEOLAR RNA-ASSOCIATED PROTEIN 4 HOMOLOG"/>
    <property type="match status" value="1"/>
</dbReference>
<dbReference type="InterPro" id="IPR046351">
    <property type="entry name" value="UTP4"/>
</dbReference>